<reference evidence="2 3" key="1">
    <citation type="submission" date="2019-03" db="EMBL/GenBank/DDBJ databases">
        <title>First draft genome of Liparis tanakae, snailfish: a comprehensive survey of snailfish specific genes.</title>
        <authorList>
            <person name="Kim W."/>
            <person name="Song I."/>
            <person name="Jeong J.-H."/>
            <person name="Kim D."/>
            <person name="Kim S."/>
            <person name="Ryu S."/>
            <person name="Song J.Y."/>
            <person name="Lee S.K."/>
        </authorList>
    </citation>
    <scope>NUCLEOTIDE SEQUENCE [LARGE SCALE GENOMIC DNA]</scope>
    <source>
        <tissue evidence="2">Muscle</tissue>
    </source>
</reference>
<proteinExistence type="predicted"/>
<comment type="caution">
    <text evidence="2">The sequence shown here is derived from an EMBL/GenBank/DDBJ whole genome shotgun (WGS) entry which is preliminary data.</text>
</comment>
<keyword evidence="3" id="KW-1185">Reference proteome</keyword>
<sequence>MTVPSHQCSSWGGGELYQQKEFDVQQGVNAARPLGRERHRLTSIDLQRENRCHNNNNNNNNNNDNNNENKQEMFSNAVVVLMMQGTCTRRGSALLLQVRTLRLSLRILRGLSLCTPRDSVPLRRRHAHTPVGPLPAPLVGLSEARTPTAEPPARDAALRVIRFGHGAAEGTRTDSARMKDALRIG</sequence>
<dbReference type="EMBL" id="SRLO01000024">
    <property type="protein sequence ID" value="TNN84965.1"/>
    <property type="molecule type" value="Genomic_DNA"/>
</dbReference>
<accession>A0A4Z2J3P9</accession>
<dbReference type="AlphaFoldDB" id="A0A4Z2J3P9"/>
<dbReference type="Proteomes" id="UP000314294">
    <property type="component" value="Unassembled WGS sequence"/>
</dbReference>
<evidence type="ECO:0000313" key="2">
    <source>
        <dbReference type="EMBL" id="TNN84965.1"/>
    </source>
</evidence>
<organism evidence="2 3">
    <name type="scientific">Liparis tanakae</name>
    <name type="common">Tanaka's snailfish</name>
    <dbReference type="NCBI Taxonomy" id="230148"/>
    <lineage>
        <taxon>Eukaryota</taxon>
        <taxon>Metazoa</taxon>
        <taxon>Chordata</taxon>
        <taxon>Craniata</taxon>
        <taxon>Vertebrata</taxon>
        <taxon>Euteleostomi</taxon>
        <taxon>Actinopterygii</taxon>
        <taxon>Neopterygii</taxon>
        <taxon>Teleostei</taxon>
        <taxon>Neoteleostei</taxon>
        <taxon>Acanthomorphata</taxon>
        <taxon>Eupercaria</taxon>
        <taxon>Perciformes</taxon>
        <taxon>Cottioidei</taxon>
        <taxon>Cottales</taxon>
        <taxon>Liparidae</taxon>
        <taxon>Liparis</taxon>
    </lineage>
</organism>
<evidence type="ECO:0000256" key="1">
    <source>
        <dbReference type="SAM" id="MobiDB-lite"/>
    </source>
</evidence>
<gene>
    <name evidence="2" type="ORF">EYF80_005010</name>
</gene>
<evidence type="ECO:0000313" key="3">
    <source>
        <dbReference type="Proteomes" id="UP000314294"/>
    </source>
</evidence>
<protein>
    <submittedName>
        <fullName evidence="2">Uncharacterized protein</fullName>
    </submittedName>
</protein>
<name>A0A4Z2J3P9_9TELE</name>
<feature type="compositionally biased region" description="Low complexity" evidence="1">
    <location>
        <begin position="54"/>
        <end position="68"/>
    </location>
</feature>
<feature type="region of interest" description="Disordered" evidence="1">
    <location>
        <begin position="48"/>
        <end position="69"/>
    </location>
</feature>